<evidence type="ECO:0000313" key="2">
    <source>
        <dbReference type="EMBL" id="OPB75408.1"/>
    </source>
</evidence>
<comment type="caution">
    <text evidence="2">The sequence shown here is derived from an EMBL/GenBank/DDBJ whole genome shotgun (WGS) entry which is preliminary data.</text>
</comment>
<name>A0AAJ3NCZ0_9FLAO</name>
<feature type="signal peptide" evidence="1">
    <location>
        <begin position="1"/>
        <end position="18"/>
    </location>
</feature>
<accession>A0AAJ3NCZ0</accession>
<keyword evidence="1" id="KW-0732">Signal</keyword>
<dbReference type="KEGG" id="ego:BBD34_13955"/>
<dbReference type="Proteomes" id="UP000190816">
    <property type="component" value="Unassembled WGS sequence"/>
</dbReference>
<dbReference type="EMBL" id="MAIC01000014">
    <property type="protein sequence ID" value="OPB75408.1"/>
    <property type="molecule type" value="Genomic_DNA"/>
</dbReference>
<protein>
    <submittedName>
        <fullName evidence="2">Uncharacterized protein</fullName>
    </submittedName>
</protein>
<feature type="chain" id="PRO_5042531626" evidence="1">
    <location>
        <begin position="19"/>
        <end position="188"/>
    </location>
</feature>
<proteinExistence type="predicted"/>
<gene>
    <name evidence="2" type="ORF">BAY32_07710</name>
</gene>
<sequence length="188" mass="21154">MKKILLYSIFLLLGLSKAQTLPLSSSIKQINNCVYLKDVDNILPLFSGQWTANYEGGQVILALDERENYPVKFLDINYTSDVLLMRYAIKDSQGKEIYSTLNKDLADKSVINSVVSSIPPNKMIGFIYKGEECGIGAGHIFLTQIDATHIRWEYRSTGGLIDSAKCTNYSPNIKSYIPRTLDLTFIKQ</sequence>
<reference evidence="2 3" key="1">
    <citation type="submission" date="2016-06" db="EMBL/GenBank/DDBJ databases">
        <authorList>
            <person name="Nicholson A.C."/>
        </authorList>
    </citation>
    <scope>NUCLEOTIDE SEQUENCE [LARGE SCALE GENOMIC DNA]</scope>
    <source>
        <strain evidence="2 3">G4123</strain>
    </source>
</reference>
<dbReference type="RefSeq" id="WP_236900534.1">
    <property type="nucleotide sequence ID" value="NZ_CP016377.1"/>
</dbReference>
<evidence type="ECO:0000313" key="3">
    <source>
        <dbReference type="Proteomes" id="UP000190816"/>
    </source>
</evidence>
<organism evidence="2 3">
    <name type="scientific">Elizabethkingia ursingii</name>
    <dbReference type="NCBI Taxonomy" id="1756150"/>
    <lineage>
        <taxon>Bacteria</taxon>
        <taxon>Pseudomonadati</taxon>
        <taxon>Bacteroidota</taxon>
        <taxon>Flavobacteriia</taxon>
        <taxon>Flavobacteriales</taxon>
        <taxon>Weeksellaceae</taxon>
        <taxon>Elizabethkingia</taxon>
    </lineage>
</organism>
<dbReference type="AlphaFoldDB" id="A0AAJ3NCZ0"/>
<evidence type="ECO:0000256" key="1">
    <source>
        <dbReference type="SAM" id="SignalP"/>
    </source>
</evidence>